<dbReference type="OrthoDB" id="272612at2759"/>
<evidence type="ECO:0000313" key="2">
    <source>
        <dbReference type="EMBL" id="KAG5508715.1"/>
    </source>
</evidence>
<evidence type="ECO:0000256" key="1">
    <source>
        <dbReference type="SAM" id="MobiDB-lite"/>
    </source>
</evidence>
<dbReference type="KEGG" id="phet:94291258"/>
<proteinExistence type="predicted"/>
<reference evidence="2 3" key="1">
    <citation type="submission" date="2021-02" db="EMBL/GenBank/DDBJ databases">
        <title>Porcisia hertigi Genome sequencing and assembly.</title>
        <authorList>
            <person name="Almutairi H."/>
            <person name="Gatherer D."/>
        </authorList>
    </citation>
    <scope>NUCLEOTIDE SEQUENCE [LARGE SCALE GENOMIC DNA]</scope>
    <source>
        <strain evidence="2 3">C119</strain>
    </source>
</reference>
<comment type="caution">
    <text evidence="2">The sequence shown here is derived from an EMBL/GenBank/DDBJ whole genome shotgun (WGS) entry which is preliminary data.</text>
</comment>
<evidence type="ECO:0000313" key="3">
    <source>
        <dbReference type="Proteomes" id="UP000674318"/>
    </source>
</evidence>
<dbReference type="RefSeq" id="XP_067758183.1">
    <property type="nucleotide sequence ID" value="XM_067901181.1"/>
</dbReference>
<organism evidence="2 3">
    <name type="scientific">Porcisia hertigi</name>
    <dbReference type="NCBI Taxonomy" id="2761500"/>
    <lineage>
        <taxon>Eukaryota</taxon>
        <taxon>Discoba</taxon>
        <taxon>Euglenozoa</taxon>
        <taxon>Kinetoplastea</taxon>
        <taxon>Metakinetoplastina</taxon>
        <taxon>Trypanosomatida</taxon>
        <taxon>Trypanosomatidae</taxon>
        <taxon>Leishmaniinae</taxon>
        <taxon>Porcisia</taxon>
    </lineage>
</organism>
<gene>
    <name evidence="2" type="ORF">JKF63_05213</name>
</gene>
<accession>A0A836LGU9</accession>
<dbReference type="Proteomes" id="UP000674318">
    <property type="component" value="Unassembled WGS sequence"/>
</dbReference>
<name>A0A836LGU9_9TRYP</name>
<keyword evidence="3" id="KW-1185">Reference proteome</keyword>
<dbReference type="AlphaFoldDB" id="A0A836LGU9"/>
<dbReference type="EMBL" id="JAFJZO010000016">
    <property type="protein sequence ID" value="KAG5508715.1"/>
    <property type="molecule type" value="Genomic_DNA"/>
</dbReference>
<feature type="region of interest" description="Disordered" evidence="1">
    <location>
        <begin position="52"/>
        <end position="101"/>
    </location>
</feature>
<protein>
    <submittedName>
        <fullName evidence="2">Uncharacterized protein</fullName>
    </submittedName>
</protein>
<dbReference type="GeneID" id="94291258"/>
<sequence length="220" mass="24380">MPLKKKEEVCGKPNQYNLKTLEYDWKELPDNHIQVPPQRPRVRDYSALAGCGAAGPKVNPITNQHLPSPSDGARARRDVSPTPLPSPSRPVQEALRLRSSPQTLDCKRDHVAEILGGRGYNGVEQAPSNELKRGARPSPLVDKPVQTAPFDQHLSRAERQIVLPYPLPSALEDSSLAQAHAGAAASEQRVVEDLNLMWSHEDIKRVVSTNILEAQRSYLR</sequence>